<dbReference type="RefSeq" id="WP_047816390.1">
    <property type="nucleotide sequence ID" value="NZ_LECT01000044.1"/>
</dbReference>
<sequence>MRASTEIVVGRQGELRMIYDESLDLQQLGHVHIERGSHVEPTKNGQWTADLSPVGGPVLGPFAIRSDAIEAEIEWLHCHWLLHPQNSHSNHRNLQ</sequence>
<dbReference type="EMBL" id="LECT01000044">
    <property type="protein sequence ID" value="KLU02254.1"/>
    <property type="molecule type" value="Genomic_DNA"/>
</dbReference>
<name>A0A0J1E9W0_RHOIS</name>
<dbReference type="PATRIC" id="fig|595434.4.peg.5055"/>
<accession>A0A0J1E9W0</accession>
<dbReference type="Proteomes" id="UP000036367">
    <property type="component" value="Unassembled WGS sequence"/>
</dbReference>
<keyword evidence="2" id="KW-1185">Reference proteome</keyword>
<reference evidence="1" key="1">
    <citation type="submission" date="2015-05" db="EMBL/GenBank/DDBJ databases">
        <title>Permanent draft genome of Rhodopirellula islandicus K833.</title>
        <authorList>
            <person name="Kizina J."/>
            <person name="Richter M."/>
            <person name="Glockner F.O."/>
            <person name="Harder J."/>
        </authorList>
    </citation>
    <scope>NUCLEOTIDE SEQUENCE [LARGE SCALE GENOMIC DNA]</scope>
    <source>
        <strain evidence="1">K833</strain>
    </source>
</reference>
<comment type="caution">
    <text evidence="1">The sequence shown here is derived from an EMBL/GenBank/DDBJ whole genome shotgun (WGS) entry which is preliminary data.</text>
</comment>
<proteinExistence type="predicted"/>
<evidence type="ECO:0000313" key="1">
    <source>
        <dbReference type="EMBL" id="KLU02254.1"/>
    </source>
</evidence>
<dbReference type="AlphaFoldDB" id="A0A0J1E9W0"/>
<protein>
    <submittedName>
        <fullName evidence="1">Uncharacterized protein</fullName>
    </submittedName>
</protein>
<dbReference type="STRING" id="595434.RISK_005320"/>
<gene>
    <name evidence="1" type="ORF">RISK_005320</name>
</gene>
<organism evidence="1 2">
    <name type="scientific">Rhodopirellula islandica</name>
    <dbReference type="NCBI Taxonomy" id="595434"/>
    <lineage>
        <taxon>Bacteria</taxon>
        <taxon>Pseudomonadati</taxon>
        <taxon>Planctomycetota</taxon>
        <taxon>Planctomycetia</taxon>
        <taxon>Pirellulales</taxon>
        <taxon>Pirellulaceae</taxon>
        <taxon>Rhodopirellula</taxon>
    </lineage>
</organism>
<evidence type="ECO:0000313" key="2">
    <source>
        <dbReference type="Proteomes" id="UP000036367"/>
    </source>
</evidence>
<dbReference type="OrthoDB" id="280020at2"/>